<evidence type="ECO:0000313" key="1">
    <source>
        <dbReference type="EMBL" id="VDS07564.1"/>
    </source>
</evidence>
<keyword evidence="2" id="KW-1185">Reference proteome</keyword>
<proteinExistence type="predicted"/>
<gene>
    <name evidence="1" type="ORF">PARHAE_00741</name>
</gene>
<dbReference type="OrthoDB" id="9865008at2"/>
<reference evidence="1 2" key="1">
    <citation type="submission" date="2018-12" db="EMBL/GenBank/DDBJ databases">
        <authorList>
            <person name="Criscuolo A."/>
        </authorList>
    </citation>
    <scope>NUCLEOTIDE SEQUENCE [LARGE SCALE GENOMIC DNA]</scope>
    <source>
        <strain evidence="1">ACIP1116241</strain>
    </source>
</reference>
<sequence length="124" mass="13519">MTLTAPKHLRGRIGNHRPELLAERAEWIRQVKAKGCKSTEISAALGISYNAARQAAAKAGCGRVSQQTMDVLWKQGIKIGPPKKTVDGMSVRGRARLADEAARTGKPLLHVMADFWEQHHGAQA</sequence>
<name>A0A447IJC8_9RHOB</name>
<accession>A0A447IJC8</accession>
<organism evidence="1 2">
    <name type="scientific">Paracoccus haematequi</name>
    <dbReference type="NCBI Taxonomy" id="2491866"/>
    <lineage>
        <taxon>Bacteria</taxon>
        <taxon>Pseudomonadati</taxon>
        <taxon>Pseudomonadota</taxon>
        <taxon>Alphaproteobacteria</taxon>
        <taxon>Rhodobacterales</taxon>
        <taxon>Paracoccaceae</taxon>
        <taxon>Paracoccus</taxon>
    </lineage>
</organism>
<evidence type="ECO:0000313" key="2">
    <source>
        <dbReference type="Proteomes" id="UP000270743"/>
    </source>
</evidence>
<protein>
    <submittedName>
        <fullName evidence="1">Uncharacterized protein</fullName>
    </submittedName>
</protein>
<dbReference type="EMBL" id="UZWE01000021">
    <property type="protein sequence ID" value="VDS07564.1"/>
    <property type="molecule type" value="Genomic_DNA"/>
</dbReference>
<dbReference type="RefSeq" id="WP_126153257.1">
    <property type="nucleotide sequence ID" value="NZ_UZWE01000021.1"/>
</dbReference>
<dbReference type="Proteomes" id="UP000270743">
    <property type="component" value="Unassembled WGS sequence"/>
</dbReference>
<dbReference type="AlphaFoldDB" id="A0A447IJC8"/>